<keyword evidence="1" id="KW-0812">Transmembrane</keyword>
<feature type="transmembrane region" description="Helical" evidence="1">
    <location>
        <begin position="113"/>
        <end position="135"/>
    </location>
</feature>
<reference evidence="2" key="1">
    <citation type="submission" date="2021-02" db="EMBL/GenBank/DDBJ databases">
        <authorList>
            <person name="Nowell W R."/>
        </authorList>
    </citation>
    <scope>NUCLEOTIDE SEQUENCE</scope>
</reference>
<evidence type="ECO:0000313" key="3">
    <source>
        <dbReference type="EMBL" id="CAF3578020.1"/>
    </source>
</evidence>
<keyword evidence="1" id="KW-0472">Membrane</keyword>
<name>A0A813QSV9_9BILA</name>
<dbReference type="AlphaFoldDB" id="A0A813QSV9"/>
<sequence length="228" mass="25874">MESNSNKQHDNSQSIYPPYQEMSTTYSSHPQQLISGTGYMTPGELYTHQTPLYKPSGIVIKSTFNTAGINTLPTPITTNLRMFLIISGFIYSFWGILMASLEIAIVVNTYSTYYHGAWIGPFLIFGGIFMMVVAFRSYYLLIHLNRIYNANLNFCLLGLILTIINSRTTPRCSPDFSLYCDNTLTNCLKIILAITFILGFIHSIINKIFLYREYQQTVSKANSNVANY</sequence>
<evidence type="ECO:0008006" key="5">
    <source>
        <dbReference type="Google" id="ProtNLM"/>
    </source>
</evidence>
<feature type="transmembrane region" description="Helical" evidence="1">
    <location>
        <begin position="82"/>
        <end position="107"/>
    </location>
</feature>
<comment type="caution">
    <text evidence="2">The sequence shown here is derived from an EMBL/GenBank/DDBJ whole genome shotgun (WGS) entry which is preliminary data.</text>
</comment>
<feature type="transmembrane region" description="Helical" evidence="1">
    <location>
        <begin position="147"/>
        <end position="168"/>
    </location>
</feature>
<dbReference type="EMBL" id="CAJNON010000012">
    <property type="protein sequence ID" value="CAF0771557.1"/>
    <property type="molecule type" value="Genomic_DNA"/>
</dbReference>
<evidence type="ECO:0000313" key="2">
    <source>
        <dbReference type="EMBL" id="CAF0771557.1"/>
    </source>
</evidence>
<dbReference type="OrthoDB" id="10018332at2759"/>
<dbReference type="EMBL" id="CAJOAY010000189">
    <property type="protein sequence ID" value="CAF3578020.1"/>
    <property type="molecule type" value="Genomic_DNA"/>
</dbReference>
<evidence type="ECO:0000256" key="1">
    <source>
        <dbReference type="SAM" id="Phobius"/>
    </source>
</evidence>
<evidence type="ECO:0000313" key="4">
    <source>
        <dbReference type="Proteomes" id="UP000663891"/>
    </source>
</evidence>
<feature type="transmembrane region" description="Helical" evidence="1">
    <location>
        <begin position="188"/>
        <end position="210"/>
    </location>
</feature>
<keyword evidence="1" id="KW-1133">Transmembrane helix</keyword>
<accession>A0A813QSV9</accession>
<proteinExistence type="predicted"/>
<gene>
    <name evidence="3" type="ORF">OKA104_LOCUS5451</name>
    <name evidence="2" type="ORF">VCS650_LOCUS2398</name>
</gene>
<dbReference type="Proteomes" id="UP000663891">
    <property type="component" value="Unassembled WGS sequence"/>
</dbReference>
<protein>
    <recommendedName>
        <fullName evidence="5">MARVEL domain-containing protein</fullName>
    </recommendedName>
</protein>
<dbReference type="Proteomes" id="UP000663881">
    <property type="component" value="Unassembled WGS sequence"/>
</dbReference>
<organism evidence="2 4">
    <name type="scientific">Adineta steineri</name>
    <dbReference type="NCBI Taxonomy" id="433720"/>
    <lineage>
        <taxon>Eukaryota</taxon>
        <taxon>Metazoa</taxon>
        <taxon>Spiralia</taxon>
        <taxon>Gnathifera</taxon>
        <taxon>Rotifera</taxon>
        <taxon>Eurotatoria</taxon>
        <taxon>Bdelloidea</taxon>
        <taxon>Adinetida</taxon>
        <taxon>Adinetidae</taxon>
        <taxon>Adineta</taxon>
    </lineage>
</organism>